<evidence type="ECO:0000313" key="5">
    <source>
        <dbReference type="Proteomes" id="UP000321083"/>
    </source>
</evidence>
<dbReference type="SUPFAM" id="SSF81301">
    <property type="entry name" value="Nucleotidyltransferase"/>
    <property type="match status" value="1"/>
</dbReference>
<keyword evidence="2" id="KW-0678">Repressor</keyword>
<evidence type="ECO:0000256" key="2">
    <source>
        <dbReference type="HAMAP-Rule" id="MF_01477"/>
    </source>
</evidence>
<accession>A0A5C6M0C0</accession>
<dbReference type="EMBL" id="SRHE01000798">
    <property type="protein sequence ID" value="TWW08186.1"/>
    <property type="molecule type" value="Genomic_DNA"/>
</dbReference>
<name>A0A5C6M0C0_9PLAN</name>
<proteinExistence type="inferred from homology"/>
<evidence type="ECO:0000256" key="1">
    <source>
        <dbReference type="ARBA" id="ARBA00010574"/>
    </source>
</evidence>
<reference evidence="4 5" key="1">
    <citation type="submission" date="2019-08" db="EMBL/GenBank/DDBJ databases">
        <title>100 year-old enigma solved: identification of Planctomyces bekefii, the type genus and species of the phylum Planctomycetes.</title>
        <authorList>
            <person name="Svetlana D.N."/>
            <person name="Overmann J."/>
        </authorList>
    </citation>
    <scope>NUCLEOTIDE SEQUENCE [LARGE SCALE GENOMIC DNA]</scope>
    <source>
        <strain evidence="4">Phe10_nw2017</strain>
    </source>
</reference>
<dbReference type="GO" id="GO:0005737">
    <property type="term" value="C:cytoplasm"/>
    <property type="evidence" value="ECO:0007669"/>
    <property type="project" value="UniProtKB-SubCell"/>
</dbReference>
<dbReference type="AlphaFoldDB" id="A0A5C6M0C0"/>
<dbReference type="GO" id="GO:0090071">
    <property type="term" value="P:negative regulation of ribosome biogenesis"/>
    <property type="evidence" value="ECO:0007669"/>
    <property type="project" value="UniProtKB-UniRule"/>
</dbReference>
<evidence type="ECO:0000313" key="4">
    <source>
        <dbReference type="EMBL" id="TWW08186.1"/>
    </source>
</evidence>
<dbReference type="Proteomes" id="UP000321083">
    <property type="component" value="Unassembled WGS sequence"/>
</dbReference>
<gene>
    <name evidence="2 4" type="primary">rsfS</name>
    <name evidence="4" type="ORF">E3A20_26860</name>
</gene>
<comment type="function">
    <text evidence="2">Functions as a ribosomal silencing factor. Interacts with ribosomal protein uL14 (rplN), blocking formation of intersubunit bridge B8. Prevents association of the 30S and 50S ribosomal subunits and the formation of functional ribosomes, thus repressing translation.</text>
</comment>
<comment type="subcellular location">
    <subcellularLocation>
        <location evidence="2">Cytoplasm</location>
    </subcellularLocation>
</comment>
<keyword evidence="5" id="KW-1185">Reference proteome</keyword>
<feature type="compositionally biased region" description="Polar residues" evidence="3">
    <location>
        <begin position="10"/>
        <end position="21"/>
    </location>
</feature>
<keyword evidence="2" id="KW-0963">Cytoplasm</keyword>
<protein>
    <recommendedName>
        <fullName evidence="2">Ribosomal silencing factor RsfS</fullName>
    </recommendedName>
</protein>
<dbReference type="InterPro" id="IPR043519">
    <property type="entry name" value="NT_sf"/>
</dbReference>
<sequence>MTAPARPTDTVASQTSGNSAAPRSPQLYQASLANALAAAHIADQLRGQNIAVLDLTAITSIVDFFIIATGTSSRQMHAIADEVNRKLKHEDGNRRVSIEGYRTEGNWILVDYGDVVLHVFTPEGRQLYNLEQLWADAPRIDWKSLTADFSTFRISTELSSPASRCRAGSLTST</sequence>
<dbReference type="GO" id="GO:0017148">
    <property type="term" value="P:negative regulation of translation"/>
    <property type="evidence" value="ECO:0007669"/>
    <property type="project" value="UniProtKB-UniRule"/>
</dbReference>
<comment type="subunit">
    <text evidence="2">Interacts with ribosomal protein uL14 (rplN).</text>
</comment>
<dbReference type="GO" id="GO:0042256">
    <property type="term" value="P:cytosolic ribosome assembly"/>
    <property type="evidence" value="ECO:0007669"/>
    <property type="project" value="UniProtKB-UniRule"/>
</dbReference>
<reference evidence="4 5" key="2">
    <citation type="submission" date="2019-08" db="EMBL/GenBank/DDBJ databases">
        <authorList>
            <person name="Henke P."/>
        </authorList>
    </citation>
    <scope>NUCLEOTIDE SEQUENCE [LARGE SCALE GENOMIC DNA]</scope>
    <source>
        <strain evidence="4">Phe10_nw2017</strain>
    </source>
</reference>
<evidence type="ECO:0000256" key="3">
    <source>
        <dbReference type="SAM" id="MobiDB-lite"/>
    </source>
</evidence>
<dbReference type="NCBIfam" id="TIGR00090">
    <property type="entry name" value="rsfS_iojap_ybeB"/>
    <property type="match status" value="1"/>
</dbReference>
<keyword evidence="2" id="KW-0810">Translation regulation</keyword>
<dbReference type="HAMAP" id="MF_01477">
    <property type="entry name" value="Iojap_RsfS"/>
    <property type="match status" value="1"/>
</dbReference>
<feature type="region of interest" description="Disordered" evidence="3">
    <location>
        <begin position="1"/>
        <end position="23"/>
    </location>
</feature>
<dbReference type="InterPro" id="IPR004394">
    <property type="entry name" value="Iojap/RsfS/C7orf30"/>
</dbReference>
<dbReference type="GO" id="GO:0043023">
    <property type="term" value="F:ribosomal large subunit binding"/>
    <property type="evidence" value="ECO:0007669"/>
    <property type="project" value="TreeGrafter"/>
</dbReference>
<dbReference type="Pfam" id="PF02410">
    <property type="entry name" value="RsfS"/>
    <property type="match status" value="1"/>
</dbReference>
<dbReference type="PANTHER" id="PTHR21043">
    <property type="entry name" value="IOJAP SUPERFAMILY ORTHOLOG"/>
    <property type="match status" value="1"/>
</dbReference>
<dbReference type="PANTHER" id="PTHR21043:SF0">
    <property type="entry name" value="MITOCHONDRIAL ASSEMBLY OF RIBOSOMAL LARGE SUBUNIT PROTEIN 1"/>
    <property type="match status" value="1"/>
</dbReference>
<organism evidence="4 5">
    <name type="scientific">Planctomyces bekefii</name>
    <dbReference type="NCBI Taxonomy" id="1653850"/>
    <lineage>
        <taxon>Bacteria</taxon>
        <taxon>Pseudomonadati</taxon>
        <taxon>Planctomycetota</taxon>
        <taxon>Planctomycetia</taxon>
        <taxon>Planctomycetales</taxon>
        <taxon>Planctomycetaceae</taxon>
        <taxon>Planctomyces</taxon>
    </lineage>
</organism>
<dbReference type="Gene3D" id="3.30.460.10">
    <property type="entry name" value="Beta Polymerase, domain 2"/>
    <property type="match status" value="1"/>
</dbReference>
<comment type="similarity">
    <text evidence="1 2">Belongs to the Iojap/RsfS family.</text>
</comment>
<comment type="caution">
    <text evidence="4">The sequence shown here is derived from an EMBL/GenBank/DDBJ whole genome shotgun (WGS) entry which is preliminary data.</text>
</comment>